<feature type="signal peptide" evidence="1">
    <location>
        <begin position="1"/>
        <end position="19"/>
    </location>
</feature>
<protein>
    <submittedName>
        <fullName evidence="2">Uncharacterized protein</fullName>
    </submittedName>
</protein>
<dbReference type="EMBL" id="KQ981855">
    <property type="protein sequence ID" value="KYN34912.1"/>
    <property type="molecule type" value="Genomic_DNA"/>
</dbReference>
<dbReference type="OrthoDB" id="7554485at2759"/>
<evidence type="ECO:0000313" key="3">
    <source>
        <dbReference type="Proteomes" id="UP000078541"/>
    </source>
</evidence>
<accession>A0A195F416</accession>
<dbReference type="AlphaFoldDB" id="A0A195F416"/>
<reference evidence="2 3" key="1">
    <citation type="submission" date="2016-03" db="EMBL/GenBank/DDBJ databases">
        <title>Trachymyrmex septentrionalis WGS genome.</title>
        <authorList>
            <person name="Nygaard S."/>
            <person name="Hu H."/>
            <person name="Boomsma J."/>
            <person name="Zhang G."/>
        </authorList>
    </citation>
    <scope>NUCLEOTIDE SEQUENCE [LARGE SCALE GENOMIC DNA]</scope>
    <source>
        <strain evidence="2">Tsep2-gDNA-1</strain>
        <tissue evidence="2">Whole body</tissue>
    </source>
</reference>
<evidence type="ECO:0000313" key="2">
    <source>
        <dbReference type="EMBL" id="KYN34912.1"/>
    </source>
</evidence>
<dbReference type="KEGG" id="tsep:108752262"/>
<keyword evidence="1" id="KW-0732">Signal</keyword>
<dbReference type="Proteomes" id="UP000078541">
    <property type="component" value="Unassembled WGS sequence"/>
</dbReference>
<gene>
    <name evidence="2" type="ORF">ALC56_10880</name>
</gene>
<proteinExistence type="predicted"/>
<evidence type="ECO:0000256" key="1">
    <source>
        <dbReference type="SAM" id="SignalP"/>
    </source>
</evidence>
<name>A0A195F416_9HYME</name>
<keyword evidence="3" id="KW-1185">Reference proteome</keyword>
<sequence length="174" mass="20076">MKIPLLILCLAVVYSTCRTYDEEDHVIKAIQSNGDYKNYANMPFERSLARYKRTILSPVPALINTLLWGLNNVRSTDKNFMTFISDLLTRKNDLNQIKKIIQDSFEIITEPVNALIDQIFQIAIYLFLNIFLPALHTVLFKLMNTGLLPSQIEALIIGFDMIYKCLQFTGYVPY</sequence>
<feature type="chain" id="PRO_5008271178" evidence="1">
    <location>
        <begin position="20"/>
        <end position="174"/>
    </location>
</feature>
<organism evidence="2 3">
    <name type="scientific">Trachymyrmex septentrionalis</name>
    <dbReference type="NCBI Taxonomy" id="34720"/>
    <lineage>
        <taxon>Eukaryota</taxon>
        <taxon>Metazoa</taxon>
        <taxon>Ecdysozoa</taxon>
        <taxon>Arthropoda</taxon>
        <taxon>Hexapoda</taxon>
        <taxon>Insecta</taxon>
        <taxon>Pterygota</taxon>
        <taxon>Neoptera</taxon>
        <taxon>Endopterygota</taxon>
        <taxon>Hymenoptera</taxon>
        <taxon>Apocrita</taxon>
        <taxon>Aculeata</taxon>
        <taxon>Formicoidea</taxon>
        <taxon>Formicidae</taxon>
        <taxon>Myrmicinae</taxon>
        <taxon>Trachymyrmex</taxon>
    </lineage>
</organism>